<evidence type="ECO:0000313" key="2">
    <source>
        <dbReference type="EMBL" id="GEP58468.1"/>
    </source>
</evidence>
<sequence length="90" mass="10314">MTQKPTDKNRLAQEKRDLARRARRLAQTQVLDSDRERLMQFAADLERESDDLQPVISLPPIAAPQAIQQQVQQQQSIDSSTQANEPMEKD</sequence>
<name>A0A512NHP0_9HYPH</name>
<keyword evidence="3" id="KW-1185">Reference proteome</keyword>
<feature type="compositionally biased region" description="Low complexity" evidence="1">
    <location>
        <begin position="66"/>
        <end position="83"/>
    </location>
</feature>
<feature type="region of interest" description="Disordered" evidence="1">
    <location>
        <begin position="66"/>
        <end position="90"/>
    </location>
</feature>
<dbReference type="RefSeq" id="WP_147153735.1">
    <property type="nucleotide sequence ID" value="NZ_BKAJ01000101.1"/>
</dbReference>
<protein>
    <submittedName>
        <fullName evidence="2">Uncharacterized protein</fullName>
    </submittedName>
</protein>
<dbReference type="AlphaFoldDB" id="A0A512NHP0"/>
<dbReference type="Proteomes" id="UP000321058">
    <property type="component" value="Unassembled WGS sequence"/>
</dbReference>
<gene>
    <name evidence="2" type="ORF">RSO01_56340</name>
</gene>
<proteinExistence type="predicted"/>
<comment type="caution">
    <text evidence="2">The sequence shown here is derived from an EMBL/GenBank/DDBJ whole genome shotgun (WGS) entry which is preliminary data.</text>
</comment>
<evidence type="ECO:0000313" key="3">
    <source>
        <dbReference type="Proteomes" id="UP000321058"/>
    </source>
</evidence>
<organism evidence="2 3">
    <name type="scientific">Reyranella soli</name>
    <dbReference type="NCBI Taxonomy" id="1230389"/>
    <lineage>
        <taxon>Bacteria</taxon>
        <taxon>Pseudomonadati</taxon>
        <taxon>Pseudomonadota</taxon>
        <taxon>Alphaproteobacteria</taxon>
        <taxon>Hyphomicrobiales</taxon>
        <taxon>Reyranellaceae</taxon>
        <taxon>Reyranella</taxon>
    </lineage>
</organism>
<accession>A0A512NHP0</accession>
<dbReference type="EMBL" id="BKAJ01000101">
    <property type="protein sequence ID" value="GEP58468.1"/>
    <property type="molecule type" value="Genomic_DNA"/>
</dbReference>
<evidence type="ECO:0000256" key="1">
    <source>
        <dbReference type="SAM" id="MobiDB-lite"/>
    </source>
</evidence>
<reference evidence="2 3" key="1">
    <citation type="submission" date="2019-07" db="EMBL/GenBank/DDBJ databases">
        <title>Whole genome shotgun sequence of Reyranella soli NBRC 108950.</title>
        <authorList>
            <person name="Hosoyama A."/>
            <person name="Uohara A."/>
            <person name="Ohji S."/>
            <person name="Ichikawa N."/>
        </authorList>
    </citation>
    <scope>NUCLEOTIDE SEQUENCE [LARGE SCALE GENOMIC DNA]</scope>
    <source>
        <strain evidence="2 3">NBRC 108950</strain>
    </source>
</reference>